<accession>A0A060N5T7</accession>
<dbReference type="Proteomes" id="UP000054164">
    <property type="component" value="Unassembled WGS sequence"/>
</dbReference>
<dbReference type="RefSeq" id="WP_073860703.1">
    <property type="nucleotide sequence ID" value="NZ_BA000058.1"/>
</dbReference>
<reference evidence="1" key="1">
    <citation type="submission" date="2013-10" db="EMBL/GenBank/DDBJ databases">
        <title>Draft genome sequence of Clostridium botulinum type B strain Osaka05.</title>
        <authorList>
            <person name="Sakaguchi Y."/>
            <person name="Hosomi K."/>
            <person name="Uchiyama J."/>
            <person name="Ogura Y."/>
            <person name="Sakaguchi M."/>
            <person name="Kohda T."/>
            <person name="Mukamoto M."/>
            <person name="Misawa N."/>
            <person name="Matsuzaki S."/>
            <person name="Hayashi T."/>
            <person name="Kozaki S."/>
        </authorList>
    </citation>
    <scope>NUCLEOTIDE SEQUENCE</scope>
    <source>
        <strain evidence="1">Osaka05</strain>
    </source>
</reference>
<evidence type="ECO:0000313" key="1">
    <source>
        <dbReference type="EMBL" id="BAO04920.1"/>
    </source>
</evidence>
<sequence length="875" mass="103402">MALNKQVHIYSVDTSAFYYENELEIHKKLNKLYIIRSKIIKKRRIIKKLYKKDNKKYQNKFNRINKLYSKCNKCINIRKDKMYTLFKKNKGSVRELNSENLVDKNIVSIFDSTLTRVTNIKINELSDNLIIVQTYFFEILEDIILNGFFSNGEKYIVYTASAGQIRTKKTVFIKESLLKKYEKTLTCGLTDEVINERGDININKYLAYRALQNSATDEWIGFDIDKAIVVNDFETKVKTMVDYINDETYEIKRIEMEVPIPHTDGAGMMLPSFCNKNRMCRCPWIKGLLIVFDFKLFILEHIESNPQCAIVKDIYGKEYDIIKDDIQVIFTESQFKMHKFYKDWNEYKNNFKKYNCQVGYCNEEEDFIKKARINYQMLQTLVDMTDEELIELSKETNNDINKIANDKEVMLKLLGATKDNIHKNYLQQCIQYYPPLLNDAYSKNILKQVRKSLVKRAKAGKLSIDAKYTFLSPDMYAFCEWLFLGDKNPKGILKKNEVSCNLYNNDKKLDCLRSPHLYMEHCVRENKVEDLQKKWFITKAIYTSCHDIISKILQFDVDGDKSLVCADENIVPIAERNIKKMDIVPLYYNMRKAGSMKVDKKTIYKGLISAYKGGNIGIYSNDISKIWNGEKVTLYIIKLLCMENNFVIDYAKTLYKPKRPKWAKDKIVSYTKNKVPYFFINAKDKKREQVEARNNSVVNRLNNIIKNPNIDIESLNERFNYKKLMSNNNIKIKKEDKKIIQKYKSLDKKSTFLINKEEKYKQRIINMAYEYKKIREEILKTNNDEKYVVDILIEYLYTNKKDNKKVTLWECFGDVILENLTNNLTKKFKNEAIECEKCGVLIEKKSNKTRYCPNCAREINIKKTIENRKRKNCLK</sequence>
<dbReference type="HOGENOM" id="CLU_017382_0_0_9"/>
<name>A0A060N5T7_CLOBO</name>
<dbReference type="EMBL" id="BA000058">
    <property type="protein sequence ID" value="BAO04920.1"/>
    <property type="molecule type" value="Genomic_DNA"/>
</dbReference>
<proteinExistence type="predicted"/>
<organism evidence="1">
    <name type="scientific">Clostridium botulinum B str. Osaka05</name>
    <dbReference type="NCBI Taxonomy" id="1407017"/>
    <lineage>
        <taxon>Bacteria</taxon>
        <taxon>Bacillati</taxon>
        <taxon>Bacillota</taxon>
        <taxon>Clostridia</taxon>
        <taxon>Eubacteriales</taxon>
        <taxon>Clostridiaceae</taxon>
        <taxon>Clostridium</taxon>
    </lineage>
</organism>
<gene>
    <name evidence="1" type="ORF">CBO05P1_201</name>
</gene>
<dbReference type="AlphaFoldDB" id="A0A060N5T7"/>
<protein>
    <submittedName>
        <fullName evidence="1">Uncharacterized protein</fullName>
    </submittedName>
</protein>